<organism evidence="1 2">
    <name type="scientific">Lipingzhangella rawalii</name>
    <dbReference type="NCBI Taxonomy" id="2055835"/>
    <lineage>
        <taxon>Bacteria</taxon>
        <taxon>Bacillati</taxon>
        <taxon>Actinomycetota</taxon>
        <taxon>Actinomycetes</taxon>
        <taxon>Streptosporangiales</taxon>
        <taxon>Nocardiopsidaceae</taxon>
        <taxon>Lipingzhangella</taxon>
    </lineage>
</organism>
<sequence>MTDEELYEEVSPGVPAVDGYRELIERIESTHSIPSSVVETLNQQTELLRTVDRQMGAAQLVDQMTAHINTLTDSLSFAVLPSVRQPIAESLAGASTLAAWQALDVGATERAWRHYEQAKSAARESGKPAYLAHAMGEQAYVLSDAGKPDLSVELVTEALRISGSEVPPRVASWLFAAKAEFHAQCGQEPECRAALDSAEQYMPGDGLLRDPDMPSIFLTQEHLLRWKGHSLALVGDSGAVGELYAALDALDSTFTRAEAGLRVDLAQAHLRWGQYSEATDQLGKARLLANRTGSVRQRNRIERLTGQA</sequence>
<protein>
    <submittedName>
        <fullName evidence="1">XRE family transcriptional regulator</fullName>
    </submittedName>
</protein>
<dbReference type="Gene3D" id="1.25.40.10">
    <property type="entry name" value="Tetratricopeptide repeat domain"/>
    <property type="match status" value="1"/>
</dbReference>
<reference evidence="2" key="1">
    <citation type="submission" date="2023-07" db="EMBL/GenBank/DDBJ databases">
        <title>Novel species in the genus Lipingzhangella isolated from Sambhar Salt Lake.</title>
        <authorList>
            <person name="Jiya N."/>
            <person name="Kajale S."/>
            <person name="Sharma A."/>
        </authorList>
    </citation>
    <scope>NUCLEOTIDE SEQUENCE [LARGE SCALE GENOMIC DNA]</scope>
    <source>
        <strain evidence="2">LS1_29</strain>
    </source>
</reference>
<evidence type="ECO:0000313" key="2">
    <source>
        <dbReference type="Proteomes" id="UP001250214"/>
    </source>
</evidence>
<dbReference type="Proteomes" id="UP001250214">
    <property type="component" value="Unassembled WGS sequence"/>
</dbReference>
<evidence type="ECO:0000313" key="1">
    <source>
        <dbReference type="EMBL" id="MDS1271768.1"/>
    </source>
</evidence>
<comment type="caution">
    <text evidence="1">The sequence shown here is derived from an EMBL/GenBank/DDBJ whole genome shotgun (WGS) entry which is preliminary data.</text>
</comment>
<dbReference type="InterPro" id="IPR011990">
    <property type="entry name" value="TPR-like_helical_dom_sf"/>
</dbReference>
<accession>A0ABU2H8Z1</accession>
<keyword evidence="2" id="KW-1185">Reference proteome</keyword>
<dbReference type="EMBL" id="JAVLVT010000008">
    <property type="protein sequence ID" value="MDS1271768.1"/>
    <property type="molecule type" value="Genomic_DNA"/>
</dbReference>
<name>A0ABU2H8Z1_9ACTN</name>
<proteinExistence type="predicted"/>
<dbReference type="RefSeq" id="WP_310913328.1">
    <property type="nucleotide sequence ID" value="NZ_JAVLVT010000008.1"/>
</dbReference>
<dbReference type="SUPFAM" id="SSF48452">
    <property type="entry name" value="TPR-like"/>
    <property type="match status" value="1"/>
</dbReference>
<gene>
    <name evidence="1" type="ORF">RIF23_15845</name>
</gene>